<dbReference type="PANTHER" id="PTHR45913:SF21">
    <property type="entry name" value="DUF4371 DOMAIN-CONTAINING PROTEIN"/>
    <property type="match status" value="1"/>
</dbReference>
<sequence length="122" mass="14746">MMSIMEKTQKIDSECRTFKDQWNFKYFVVQFGYKVLCLIFNKTITVIKELNIKWHYETNYFQNILKVCGQKNLKRELQSQYFFKKVNTEQEAATHASIRVVLEIAKREKPFTNKEMIKECEL</sequence>
<name>A0A8X6FAU1_TRICU</name>
<dbReference type="Proteomes" id="UP000887116">
    <property type="component" value="Unassembled WGS sequence"/>
</dbReference>
<evidence type="ECO:0000313" key="2">
    <source>
        <dbReference type="Proteomes" id="UP000887116"/>
    </source>
</evidence>
<dbReference type="PANTHER" id="PTHR45913">
    <property type="entry name" value="EPM2A-INTERACTING PROTEIN 1"/>
    <property type="match status" value="1"/>
</dbReference>
<gene>
    <name evidence="1" type="primary">X975_05621</name>
    <name evidence="1" type="ORF">TNCT_309011</name>
</gene>
<dbReference type="OrthoDB" id="6424042at2759"/>
<keyword evidence="2" id="KW-1185">Reference proteome</keyword>
<dbReference type="AlphaFoldDB" id="A0A8X6FAU1"/>
<evidence type="ECO:0000313" key="1">
    <source>
        <dbReference type="EMBL" id="GFQ75383.1"/>
    </source>
</evidence>
<protein>
    <submittedName>
        <fullName evidence="1">General transcription factor II-I repeat domain-containing protein 2</fullName>
    </submittedName>
</protein>
<organism evidence="1 2">
    <name type="scientific">Trichonephila clavata</name>
    <name type="common">Joro spider</name>
    <name type="synonym">Nephila clavata</name>
    <dbReference type="NCBI Taxonomy" id="2740835"/>
    <lineage>
        <taxon>Eukaryota</taxon>
        <taxon>Metazoa</taxon>
        <taxon>Ecdysozoa</taxon>
        <taxon>Arthropoda</taxon>
        <taxon>Chelicerata</taxon>
        <taxon>Arachnida</taxon>
        <taxon>Araneae</taxon>
        <taxon>Araneomorphae</taxon>
        <taxon>Entelegynae</taxon>
        <taxon>Araneoidea</taxon>
        <taxon>Nephilidae</taxon>
        <taxon>Trichonephila</taxon>
    </lineage>
</organism>
<reference evidence="1" key="1">
    <citation type="submission" date="2020-07" db="EMBL/GenBank/DDBJ databases">
        <title>Multicomponent nature underlies the extraordinary mechanical properties of spider dragline silk.</title>
        <authorList>
            <person name="Kono N."/>
            <person name="Nakamura H."/>
            <person name="Mori M."/>
            <person name="Yoshida Y."/>
            <person name="Ohtoshi R."/>
            <person name="Malay A.D."/>
            <person name="Moran D.A.P."/>
            <person name="Tomita M."/>
            <person name="Numata K."/>
            <person name="Arakawa K."/>
        </authorList>
    </citation>
    <scope>NUCLEOTIDE SEQUENCE</scope>
</reference>
<comment type="caution">
    <text evidence="1">The sequence shown here is derived from an EMBL/GenBank/DDBJ whole genome shotgun (WGS) entry which is preliminary data.</text>
</comment>
<accession>A0A8X6FAU1</accession>
<dbReference type="EMBL" id="BMAO01031481">
    <property type="protein sequence ID" value="GFQ75383.1"/>
    <property type="molecule type" value="Genomic_DNA"/>
</dbReference>
<proteinExistence type="predicted"/>